<sequence length="400" mass="44560">MSLEDAPADIIMEISSHLSNADAANFRMSCRIVEACMTPQFFQKLEWDISRLASASQVESFLVHVARARSYVTTLCLKKVDRRLLFRSNAAIQKFAEIMFNGTHAQPRTTRIRRASKIFQRIFCCGCSCFPSRAAATQVVVGDSLETIHDASILPAKVLGEALSSLKVLRTFRWSIDTSPAGMEALVINSLAPLASLKSFSIDFKLDVVAFSMPLHRLTNLEIINIHGSAATLSESIFPSLPWVLSRSPLLSSLHIDVTQQQDDSIVECSPVFSRAPEPLPLRELCLRGPCNISFNVELINHFHSLSSLSLCPHLNCGNLTSHKKLFRALQDERVYLRQLTTEIMHEQLVDYLSSYSGLRILCLRKILICIKVTEALSMESMTALPIASSLWLCPAIVHT</sequence>
<keyword evidence="2" id="KW-1185">Reference proteome</keyword>
<reference evidence="2" key="1">
    <citation type="submission" date="2024-06" db="EMBL/GenBank/DDBJ databases">
        <title>Multi-omics analyses provide insights into the biosynthesis of the anticancer antibiotic pleurotin in Hohenbuehelia grisea.</title>
        <authorList>
            <person name="Weaver J.A."/>
            <person name="Alberti F."/>
        </authorList>
    </citation>
    <scope>NUCLEOTIDE SEQUENCE [LARGE SCALE GENOMIC DNA]</scope>
    <source>
        <strain evidence="2">T-177</strain>
    </source>
</reference>
<dbReference type="Proteomes" id="UP001556367">
    <property type="component" value="Unassembled WGS sequence"/>
</dbReference>
<protein>
    <recommendedName>
        <fullName evidence="3">F-box domain-containing protein</fullName>
    </recommendedName>
</protein>
<organism evidence="1 2">
    <name type="scientific">Hohenbuehelia grisea</name>
    <dbReference type="NCBI Taxonomy" id="104357"/>
    <lineage>
        <taxon>Eukaryota</taxon>
        <taxon>Fungi</taxon>
        <taxon>Dikarya</taxon>
        <taxon>Basidiomycota</taxon>
        <taxon>Agaricomycotina</taxon>
        <taxon>Agaricomycetes</taxon>
        <taxon>Agaricomycetidae</taxon>
        <taxon>Agaricales</taxon>
        <taxon>Pleurotineae</taxon>
        <taxon>Pleurotaceae</taxon>
        <taxon>Hohenbuehelia</taxon>
    </lineage>
</organism>
<evidence type="ECO:0008006" key="3">
    <source>
        <dbReference type="Google" id="ProtNLM"/>
    </source>
</evidence>
<evidence type="ECO:0000313" key="1">
    <source>
        <dbReference type="EMBL" id="KAL0952060.1"/>
    </source>
</evidence>
<comment type="caution">
    <text evidence="1">The sequence shown here is derived from an EMBL/GenBank/DDBJ whole genome shotgun (WGS) entry which is preliminary data.</text>
</comment>
<proteinExistence type="predicted"/>
<name>A0ABR3JA93_9AGAR</name>
<accession>A0ABR3JA93</accession>
<gene>
    <name evidence="1" type="ORF">HGRIS_008698</name>
</gene>
<dbReference type="EMBL" id="JASNQZ010000011">
    <property type="protein sequence ID" value="KAL0952060.1"/>
    <property type="molecule type" value="Genomic_DNA"/>
</dbReference>
<dbReference type="InterPro" id="IPR032675">
    <property type="entry name" value="LRR_dom_sf"/>
</dbReference>
<evidence type="ECO:0000313" key="2">
    <source>
        <dbReference type="Proteomes" id="UP001556367"/>
    </source>
</evidence>
<dbReference type="SUPFAM" id="SSF52047">
    <property type="entry name" value="RNI-like"/>
    <property type="match status" value="1"/>
</dbReference>
<dbReference type="Gene3D" id="3.80.10.10">
    <property type="entry name" value="Ribonuclease Inhibitor"/>
    <property type="match status" value="1"/>
</dbReference>